<dbReference type="PANTHER" id="PTHR24026:SF126">
    <property type="entry name" value="PROTOCADHERIN FAT 4"/>
    <property type="match status" value="1"/>
</dbReference>
<feature type="compositionally biased region" description="Acidic residues" evidence="4">
    <location>
        <begin position="349"/>
        <end position="359"/>
    </location>
</feature>
<evidence type="ECO:0000256" key="4">
    <source>
        <dbReference type="SAM" id="MobiDB-lite"/>
    </source>
</evidence>
<feature type="non-terminal residue" evidence="7">
    <location>
        <position position="379"/>
    </location>
</feature>
<dbReference type="SUPFAM" id="SSF49313">
    <property type="entry name" value="Cadherin-like"/>
    <property type="match status" value="2"/>
</dbReference>
<dbReference type="CDD" id="cd11304">
    <property type="entry name" value="Cadherin_repeat"/>
    <property type="match status" value="2"/>
</dbReference>
<dbReference type="GO" id="GO:0005509">
    <property type="term" value="F:calcium ion binding"/>
    <property type="evidence" value="ECO:0007669"/>
    <property type="project" value="UniProtKB-UniRule"/>
</dbReference>
<dbReference type="InterPro" id="IPR015919">
    <property type="entry name" value="Cadherin-like_sf"/>
</dbReference>
<name>A0A1Y3BAD3_EURMA</name>
<gene>
    <name evidence="7" type="ORF">BLA29_005917</name>
</gene>
<dbReference type="OrthoDB" id="6252479at2759"/>
<organism evidence="7 8">
    <name type="scientific">Euroglyphus maynei</name>
    <name type="common">Mayne's house dust mite</name>
    <dbReference type="NCBI Taxonomy" id="6958"/>
    <lineage>
        <taxon>Eukaryota</taxon>
        <taxon>Metazoa</taxon>
        <taxon>Ecdysozoa</taxon>
        <taxon>Arthropoda</taxon>
        <taxon>Chelicerata</taxon>
        <taxon>Arachnida</taxon>
        <taxon>Acari</taxon>
        <taxon>Acariformes</taxon>
        <taxon>Sarcoptiformes</taxon>
        <taxon>Astigmata</taxon>
        <taxon>Psoroptidia</taxon>
        <taxon>Analgoidea</taxon>
        <taxon>Pyroglyphidae</taxon>
        <taxon>Pyroglyphinae</taxon>
        <taxon>Euroglyphus</taxon>
    </lineage>
</organism>
<evidence type="ECO:0000259" key="6">
    <source>
        <dbReference type="PROSITE" id="PS50268"/>
    </source>
</evidence>
<evidence type="ECO:0000256" key="1">
    <source>
        <dbReference type="ARBA" id="ARBA00022692"/>
    </source>
</evidence>
<sequence>MKLSEWNDSPFRYDSDTGYIITDGKLDYESKSSSVYKFIVKASDLSGNNLYAGGSTNDLQCNTVETIIEIQIGSMDEHSPQFVNDSYDFKVVTSISRSHVKIGQVLAIDSDSGPDGVVVYAIKNISPQTLFDLIHINSTTGSISISVLTANIPKQFSMIVSASSGRMNSLNSLTVVNVRLTLIGDDNREIDLAEVINNIDVGLAIAGEPIPTQREAPLPGWIIFLIVLLLLITFVLMVSVIVIRMHQQQQEQQHYLTGHLRTLTNANHHVGSLFRKIGPGFVESVSGPGSDPNIHSPAYSVAHYGTTGPVAPPCYNDVTLTTPNNVCNVGANVPIIEGHSASSGRGSAEDDADLDDVDEEIRMINESSNYYDNDDDPSD</sequence>
<dbReference type="EMBL" id="MUJZ01030695">
    <property type="protein sequence ID" value="OTF77831.1"/>
    <property type="molecule type" value="Genomic_DNA"/>
</dbReference>
<dbReference type="GO" id="GO:0005886">
    <property type="term" value="C:plasma membrane"/>
    <property type="evidence" value="ECO:0007669"/>
    <property type="project" value="UniProtKB-SubCell"/>
</dbReference>
<dbReference type="PROSITE" id="PS50268">
    <property type="entry name" value="CADHERIN_2"/>
    <property type="match status" value="1"/>
</dbReference>
<proteinExistence type="predicted"/>
<keyword evidence="2 5" id="KW-1133">Transmembrane helix</keyword>
<reference evidence="7 8" key="1">
    <citation type="submission" date="2017-03" db="EMBL/GenBank/DDBJ databases">
        <title>Genome Survey of Euroglyphus maynei.</title>
        <authorList>
            <person name="Arlian L.G."/>
            <person name="Morgan M.S."/>
            <person name="Rider S.D."/>
        </authorList>
    </citation>
    <scope>NUCLEOTIDE SEQUENCE [LARGE SCALE GENOMIC DNA]</scope>
    <source>
        <strain evidence="7">Arlian Lab</strain>
        <tissue evidence="7">Whole body</tissue>
    </source>
</reference>
<dbReference type="Gene3D" id="2.60.40.60">
    <property type="entry name" value="Cadherins"/>
    <property type="match status" value="2"/>
</dbReference>
<accession>A0A1Y3BAD3</accession>
<keyword evidence="3" id="KW-0106">Calcium</keyword>
<evidence type="ECO:0000256" key="3">
    <source>
        <dbReference type="PROSITE-ProRule" id="PRU00043"/>
    </source>
</evidence>
<dbReference type="InterPro" id="IPR002126">
    <property type="entry name" value="Cadherin-like_dom"/>
</dbReference>
<evidence type="ECO:0000313" key="7">
    <source>
        <dbReference type="EMBL" id="OTF77831.1"/>
    </source>
</evidence>
<feature type="region of interest" description="Disordered" evidence="4">
    <location>
        <begin position="338"/>
        <end position="379"/>
    </location>
</feature>
<comment type="caution">
    <text evidence="7">The sequence shown here is derived from an EMBL/GenBank/DDBJ whole genome shotgun (WGS) entry which is preliminary data.</text>
</comment>
<protein>
    <recommendedName>
        <fullName evidence="6">Cadherin domain-containing protein</fullName>
    </recommendedName>
</protein>
<dbReference type="AlphaFoldDB" id="A0A1Y3BAD3"/>
<feature type="transmembrane region" description="Helical" evidence="5">
    <location>
        <begin position="221"/>
        <end position="243"/>
    </location>
</feature>
<dbReference type="GO" id="GO:0007156">
    <property type="term" value="P:homophilic cell adhesion via plasma membrane adhesion molecules"/>
    <property type="evidence" value="ECO:0007669"/>
    <property type="project" value="InterPro"/>
</dbReference>
<keyword evidence="8" id="KW-1185">Reference proteome</keyword>
<keyword evidence="5" id="KW-0472">Membrane</keyword>
<dbReference type="PANTHER" id="PTHR24026">
    <property type="entry name" value="FAT ATYPICAL CADHERIN-RELATED"/>
    <property type="match status" value="1"/>
</dbReference>
<evidence type="ECO:0000256" key="2">
    <source>
        <dbReference type="ARBA" id="ARBA00022989"/>
    </source>
</evidence>
<evidence type="ECO:0000313" key="8">
    <source>
        <dbReference type="Proteomes" id="UP000194236"/>
    </source>
</evidence>
<keyword evidence="1 5" id="KW-0812">Transmembrane</keyword>
<dbReference type="Proteomes" id="UP000194236">
    <property type="component" value="Unassembled WGS sequence"/>
</dbReference>
<feature type="domain" description="Cadherin" evidence="6">
    <location>
        <begin position="11"/>
        <end position="82"/>
    </location>
</feature>
<evidence type="ECO:0000256" key="5">
    <source>
        <dbReference type="SAM" id="Phobius"/>
    </source>
</evidence>